<dbReference type="GO" id="GO:0003700">
    <property type="term" value="F:DNA-binding transcription factor activity"/>
    <property type="evidence" value="ECO:0007669"/>
    <property type="project" value="TreeGrafter"/>
</dbReference>
<keyword evidence="7" id="KW-1185">Reference proteome</keyword>
<sequence>MSDPALESTRRRLTARQADTVDRLGRAALELLSREGFAGLTVRRVAAEAGVGAATAYTYFSSKEHLVAEVFWRRLASSPRTDREGGDRAAKVIDVLGHISMLVADEPEFAGAVTTALLGKDPDVEALRLRIGRDIRERLAAALGPDTDPDVIDSLEMLYSGALVRAGMGYASYQEIARRLEKSARLMLG</sequence>
<protein>
    <submittedName>
        <fullName evidence="6">Putative HTH-type transcriptional regulator</fullName>
    </submittedName>
</protein>
<gene>
    <name evidence="6" type="ORF">AELLOGFF_04920</name>
</gene>
<dbReference type="GO" id="GO:0000976">
    <property type="term" value="F:transcription cis-regulatory region binding"/>
    <property type="evidence" value="ECO:0007669"/>
    <property type="project" value="TreeGrafter"/>
</dbReference>
<dbReference type="SUPFAM" id="SSF46689">
    <property type="entry name" value="Homeodomain-like"/>
    <property type="match status" value="1"/>
</dbReference>
<dbReference type="PANTHER" id="PTHR30055">
    <property type="entry name" value="HTH-TYPE TRANSCRIPTIONAL REGULATOR RUTR"/>
    <property type="match status" value="1"/>
</dbReference>
<accession>A0A5S9R3F8</accession>
<dbReference type="PRINTS" id="PR00455">
    <property type="entry name" value="HTHTETR"/>
</dbReference>
<dbReference type="PROSITE" id="PS01081">
    <property type="entry name" value="HTH_TETR_1"/>
    <property type="match status" value="1"/>
</dbReference>
<dbReference type="PANTHER" id="PTHR30055:SF234">
    <property type="entry name" value="HTH-TYPE TRANSCRIPTIONAL REGULATOR BETI"/>
    <property type="match status" value="1"/>
</dbReference>
<evidence type="ECO:0000256" key="2">
    <source>
        <dbReference type="ARBA" id="ARBA00023125"/>
    </source>
</evidence>
<keyword evidence="1" id="KW-0805">Transcription regulation</keyword>
<reference evidence="6 7" key="1">
    <citation type="submission" date="2019-11" db="EMBL/GenBank/DDBJ databases">
        <authorList>
            <person name="Holert J."/>
        </authorList>
    </citation>
    <scope>NUCLEOTIDE SEQUENCE [LARGE SCALE GENOMIC DNA]</scope>
    <source>
        <strain evidence="6">BC8_1</strain>
    </source>
</reference>
<dbReference type="EMBL" id="CACSIP010000026">
    <property type="protein sequence ID" value="CAA0126676.1"/>
    <property type="molecule type" value="Genomic_DNA"/>
</dbReference>
<evidence type="ECO:0000313" key="6">
    <source>
        <dbReference type="EMBL" id="CAA0126676.1"/>
    </source>
</evidence>
<dbReference type="Proteomes" id="UP000430146">
    <property type="component" value="Unassembled WGS sequence"/>
</dbReference>
<dbReference type="InterPro" id="IPR023772">
    <property type="entry name" value="DNA-bd_HTH_TetR-type_CS"/>
</dbReference>
<evidence type="ECO:0000256" key="3">
    <source>
        <dbReference type="ARBA" id="ARBA00023163"/>
    </source>
</evidence>
<dbReference type="PROSITE" id="PS50977">
    <property type="entry name" value="HTH_TETR_2"/>
    <property type="match status" value="1"/>
</dbReference>
<dbReference type="InterPro" id="IPR050109">
    <property type="entry name" value="HTH-type_TetR-like_transc_reg"/>
</dbReference>
<keyword evidence="2 4" id="KW-0238">DNA-binding</keyword>
<dbReference type="RefSeq" id="WP_159232593.1">
    <property type="nucleotide sequence ID" value="NZ_CACSIP010000026.1"/>
</dbReference>
<evidence type="ECO:0000256" key="1">
    <source>
        <dbReference type="ARBA" id="ARBA00023015"/>
    </source>
</evidence>
<feature type="DNA-binding region" description="H-T-H motif" evidence="4">
    <location>
        <begin position="41"/>
        <end position="60"/>
    </location>
</feature>
<dbReference type="AlphaFoldDB" id="A0A5S9R3F8"/>
<organism evidence="6 7">
    <name type="scientific">Mycolicibacterium vanbaalenii</name>
    <name type="common">Mycobacterium vanbaalenii</name>
    <dbReference type="NCBI Taxonomy" id="110539"/>
    <lineage>
        <taxon>Bacteria</taxon>
        <taxon>Bacillati</taxon>
        <taxon>Actinomycetota</taxon>
        <taxon>Actinomycetes</taxon>
        <taxon>Mycobacteriales</taxon>
        <taxon>Mycobacteriaceae</taxon>
        <taxon>Mycolicibacterium</taxon>
    </lineage>
</organism>
<name>A0A5S9R3F8_MYCVN</name>
<dbReference type="Gene3D" id="1.10.357.10">
    <property type="entry name" value="Tetracycline Repressor, domain 2"/>
    <property type="match status" value="1"/>
</dbReference>
<evidence type="ECO:0000313" key="7">
    <source>
        <dbReference type="Proteomes" id="UP000430146"/>
    </source>
</evidence>
<dbReference type="InterPro" id="IPR009057">
    <property type="entry name" value="Homeodomain-like_sf"/>
</dbReference>
<proteinExistence type="predicted"/>
<dbReference type="InterPro" id="IPR001647">
    <property type="entry name" value="HTH_TetR"/>
</dbReference>
<evidence type="ECO:0000259" key="5">
    <source>
        <dbReference type="PROSITE" id="PS50977"/>
    </source>
</evidence>
<evidence type="ECO:0000256" key="4">
    <source>
        <dbReference type="PROSITE-ProRule" id="PRU00335"/>
    </source>
</evidence>
<keyword evidence="3" id="KW-0804">Transcription</keyword>
<feature type="domain" description="HTH tetR-type" evidence="5">
    <location>
        <begin position="18"/>
        <end position="78"/>
    </location>
</feature>
<dbReference type="Pfam" id="PF00440">
    <property type="entry name" value="TetR_N"/>
    <property type="match status" value="1"/>
</dbReference>
<dbReference type="OrthoDB" id="4537491at2"/>